<dbReference type="InterPro" id="IPR000477">
    <property type="entry name" value="RT_dom"/>
</dbReference>
<accession>A0A0G1XAE0</accession>
<dbReference type="AlphaFoldDB" id="A0A0G1XAE0"/>
<organism evidence="2 3">
    <name type="scientific">Candidatus Kaiserbacteria bacterium GW2011_GWB1_52_6</name>
    <dbReference type="NCBI Taxonomy" id="1618674"/>
    <lineage>
        <taxon>Bacteria</taxon>
        <taxon>Candidatus Kaiseribacteriota</taxon>
    </lineage>
</organism>
<keyword evidence="2" id="KW-0808">Transferase</keyword>
<dbReference type="SUPFAM" id="SSF56672">
    <property type="entry name" value="DNA/RNA polymerases"/>
    <property type="match status" value="1"/>
</dbReference>
<reference evidence="2 3" key="1">
    <citation type="journal article" date="2015" name="Nature">
        <title>rRNA introns, odd ribosomes, and small enigmatic genomes across a large radiation of phyla.</title>
        <authorList>
            <person name="Brown C.T."/>
            <person name="Hug L.A."/>
            <person name="Thomas B.C."/>
            <person name="Sharon I."/>
            <person name="Castelle C.J."/>
            <person name="Singh A."/>
            <person name="Wilkins M.J."/>
            <person name="Williams K.H."/>
            <person name="Banfield J.F."/>
        </authorList>
    </citation>
    <scope>NUCLEOTIDE SEQUENCE [LARGE SCALE GENOMIC DNA]</scope>
</reference>
<keyword evidence="2" id="KW-0695">RNA-directed DNA polymerase</keyword>
<dbReference type="EMBL" id="LCRA01000005">
    <property type="protein sequence ID" value="KKW27951.1"/>
    <property type="molecule type" value="Genomic_DNA"/>
</dbReference>
<proteinExistence type="predicted"/>
<dbReference type="PROSITE" id="PS51257">
    <property type="entry name" value="PROKAR_LIPOPROTEIN"/>
    <property type="match status" value="1"/>
</dbReference>
<evidence type="ECO:0000259" key="1">
    <source>
        <dbReference type="PROSITE" id="PS50878"/>
    </source>
</evidence>
<protein>
    <submittedName>
        <fullName evidence="2">Reverse transcriptase (RNA-dependent DNA polymerase)</fullName>
    </submittedName>
</protein>
<dbReference type="InterPro" id="IPR051083">
    <property type="entry name" value="GrpII_Intron_Splice-Mob/Def"/>
</dbReference>
<sequence>MFRRIGIQSVYTFFACSITGNKFRWGGGSSKRIQFAHTYEDIISVENLLAAWKEFVRGKWKKKDVQEFQYKLMDNILTLHRDLTAGTYKHSGYDHFKISDPKPRDIHKATVRDRLLHHALYRKLYPFFDHTFIADSYSCRRRKGTHRAMNRFRSFAYKVSRNHTRTVWVLKCDIRKFFASIDQKILLYIIARHILDKRVAALIAEVVGSFHAPYLSYPVGYYKYASKGLPLGNLTSQLLVNIYMNEFDTFVKHTLKAKYYIRYADDFVILSHDKQLLRQVGRYIALFLWERLHLELHPDKVSIKTYASGIDFLGWIHFSDHRVLRTNTKRRMLAKTEGNDSLASLESYLGLLGHGNTRRLAGPLQKKIGELEQKNK</sequence>
<dbReference type="PANTHER" id="PTHR34047">
    <property type="entry name" value="NUCLEAR INTRON MATURASE 1, MITOCHONDRIAL-RELATED"/>
    <property type="match status" value="1"/>
</dbReference>
<comment type="caution">
    <text evidence="2">The sequence shown here is derived from an EMBL/GenBank/DDBJ whole genome shotgun (WGS) entry which is preliminary data.</text>
</comment>
<keyword evidence="2" id="KW-0548">Nucleotidyltransferase</keyword>
<dbReference type="Pfam" id="PF00078">
    <property type="entry name" value="RVT_1"/>
    <property type="match status" value="1"/>
</dbReference>
<dbReference type="PROSITE" id="PS50878">
    <property type="entry name" value="RT_POL"/>
    <property type="match status" value="1"/>
</dbReference>
<name>A0A0G1XAE0_9BACT</name>
<dbReference type="InterPro" id="IPR043502">
    <property type="entry name" value="DNA/RNA_pol_sf"/>
</dbReference>
<dbReference type="CDD" id="cd01651">
    <property type="entry name" value="RT_G2_intron"/>
    <property type="match status" value="1"/>
</dbReference>
<gene>
    <name evidence="2" type="ORF">UY70_C0005G0015</name>
</gene>
<feature type="domain" description="Reverse transcriptase" evidence="1">
    <location>
        <begin position="87"/>
        <end position="317"/>
    </location>
</feature>
<dbReference type="PANTHER" id="PTHR34047:SF8">
    <property type="entry name" value="PROTEIN YKFC"/>
    <property type="match status" value="1"/>
</dbReference>
<dbReference type="Proteomes" id="UP000034185">
    <property type="component" value="Unassembled WGS sequence"/>
</dbReference>
<evidence type="ECO:0000313" key="2">
    <source>
        <dbReference type="EMBL" id="KKW27951.1"/>
    </source>
</evidence>
<evidence type="ECO:0000313" key="3">
    <source>
        <dbReference type="Proteomes" id="UP000034185"/>
    </source>
</evidence>
<dbReference type="GO" id="GO:0003964">
    <property type="term" value="F:RNA-directed DNA polymerase activity"/>
    <property type="evidence" value="ECO:0007669"/>
    <property type="project" value="UniProtKB-KW"/>
</dbReference>